<evidence type="ECO:0000313" key="2">
    <source>
        <dbReference type="EMBL" id="GAB1222689.1"/>
    </source>
</evidence>
<accession>A0ABQ0DIM2</accession>
<proteinExistence type="predicted"/>
<feature type="region of interest" description="Disordered" evidence="1">
    <location>
        <begin position="1"/>
        <end position="38"/>
    </location>
</feature>
<dbReference type="EMBL" id="BAAFRS010000121">
    <property type="protein sequence ID" value="GAB1222689.1"/>
    <property type="molecule type" value="Genomic_DNA"/>
</dbReference>
<evidence type="ECO:0008006" key="4">
    <source>
        <dbReference type="Google" id="ProtNLM"/>
    </source>
</evidence>
<keyword evidence="3" id="KW-1185">Reference proteome</keyword>
<reference evidence="2 3" key="1">
    <citation type="journal article" date="2019" name="PLoS Negl. Trop. Dis.">
        <title>Whole genome sequencing of Entamoeba nuttalli reveals mammalian host-related molecular signatures and a novel octapeptide-repeat surface protein.</title>
        <authorList>
            <person name="Tanaka M."/>
            <person name="Makiuchi T."/>
            <person name="Komiyama T."/>
            <person name="Shiina T."/>
            <person name="Osaki K."/>
            <person name="Tachibana H."/>
        </authorList>
    </citation>
    <scope>NUCLEOTIDE SEQUENCE [LARGE SCALE GENOMIC DNA]</scope>
    <source>
        <strain evidence="2 3">P19-061405</strain>
    </source>
</reference>
<sequence length="128" mass="14486">MTDTQIEQPKSTEQIPHPSLESNQTQQQPQPTKPAIGSDGKAILRFKGINIPGGKALPKGYKMSKDKTVEHILLFINKQLRDTTTTYRLYFNNCLLNPDDTIADLLREFQVQKPEIELTFSPIDNVFG</sequence>
<protein>
    <recommendedName>
        <fullName evidence="4">Ubiquitin-like protein ATG12</fullName>
    </recommendedName>
</protein>
<dbReference type="Proteomes" id="UP001628156">
    <property type="component" value="Unassembled WGS sequence"/>
</dbReference>
<feature type="compositionally biased region" description="Polar residues" evidence="1">
    <location>
        <begin position="1"/>
        <end position="14"/>
    </location>
</feature>
<evidence type="ECO:0000313" key="3">
    <source>
        <dbReference type="Proteomes" id="UP001628156"/>
    </source>
</evidence>
<name>A0ABQ0DIM2_9EUKA</name>
<organism evidence="2 3">
    <name type="scientific">Entamoeba nuttalli</name>
    <dbReference type="NCBI Taxonomy" id="412467"/>
    <lineage>
        <taxon>Eukaryota</taxon>
        <taxon>Amoebozoa</taxon>
        <taxon>Evosea</taxon>
        <taxon>Archamoebae</taxon>
        <taxon>Mastigamoebida</taxon>
        <taxon>Entamoebidae</taxon>
        <taxon>Entamoeba</taxon>
    </lineage>
</organism>
<dbReference type="SUPFAM" id="SSF54236">
    <property type="entry name" value="Ubiquitin-like"/>
    <property type="match status" value="1"/>
</dbReference>
<comment type="caution">
    <text evidence="2">The sequence shown here is derived from an EMBL/GenBank/DDBJ whole genome shotgun (WGS) entry which is preliminary data.</text>
</comment>
<dbReference type="InterPro" id="IPR029071">
    <property type="entry name" value="Ubiquitin-like_domsf"/>
</dbReference>
<gene>
    <name evidence="2" type="ORF">ENUP19_0121G0040</name>
</gene>
<evidence type="ECO:0000256" key="1">
    <source>
        <dbReference type="SAM" id="MobiDB-lite"/>
    </source>
</evidence>